<reference evidence="2 3" key="1">
    <citation type="journal article" date="2015" name="Appl. Environ. Microbiol.">
        <title>The Enterobacterium Trabulsiella odontotermitis Presents Novel Adaptations Related to Its Association with Fungus-Growing Termites.</title>
        <authorList>
            <person name="Sapountzis P."/>
            <person name="Gruntjes T."/>
            <person name="Otani S."/>
            <person name="Estevez J."/>
            <person name="da Costa R.R."/>
            <person name="Plunkett G.3rd."/>
            <person name="Perna N.T."/>
            <person name="Poulsen M."/>
        </authorList>
    </citation>
    <scope>NUCLEOTIDE SEQUENCE [LARGE SCALE GENOMIC DNA]</scope>
    <source>
        <strain evidence="2 3">12</strain>
    </source>
</reference>
<evidence type="ECO:0000313" key="2">
    <source>
        <dbReference type="EMBL" id="KNC95590.1"/>
    </source>
</evidence>
<keyword evidence="3" id="KW-1185">Reference proteome</keyword>
<dbReference type="InterPro" id="IPR014710">
    <property type="entry name" value="RmlC-like_jellyroll"/>
</dbReference>
<organism evidence="2 3">
    <name type="scientific">Trabulsiella odontotermitis</name>
    <dbReference type="NCBI Taxonomy" id="379893"/>
    <lineage>
        <taxon>Bacteria</taxon>
        <taxon>Pseudomonadati</taxon>
        <taxon>Pseudomonadota</taxon>
        <taxon>Gammaproteobacteria</taxon>
        <taxon>Enterobacterales</taxon>
        <taxon>Enterobacteriaceae</taxon>
        <taxon>Trabulsiella</taxon>
    </lineage>
</organism>
<protein>
    <submittedName>
        <fullName evidence="2">Cyclic nucleotide-binding protein</fullName>
    </submittedName>
</protein>
<dbReference type="InterPro" id="IPR041687">
    <property type="entry name" value="HTH_46"/>
</dbReference>
<sequence>MSDNKTPVKTTMYNSLTFKPTQHIENLVYHLRPHANIFETCMRQKINYASEGSRKCYLLLDGTIALFRTRDGFMMNSESAPYVFGLSNQLTSGDYLFMQTLEPSRIASLSLFTANTIIAEKDLWESLSHLLIYTAGRVYEHCIRITAPSSYAIIRSQLYELMQESDEFRHSITAANYIQSRTFLSRSSIMKILAELKKGSYITTDRGILLQIKQSIPLRY</sequence>
<dbReference type="AlphaFoldDB" id="A0A0L0H2C8"/>
<dbReference type="OrthoDB" id="6625231at2"/>
<dbReference type="Gene3D" id="2.60.120.10">
    <property type="entry name" value="Jelly Rolls"/>
    <property type="match status" value="1"/>
</dbReference>
<evidence type="ECO:0000259" key="1">
    <source>
        <dbReference type="Pfam" id="PF15977"/>
    </source>
</evidence>
<dbReference type="Proteomes" id="UP000037393">
    <property type="component" value="Unassembled WGS sequence"/>
</dbReference>
<proteinExistence type="predicted"/>
<dbReference type="RefSeq" id="WP_049855724.1">
    <property type="nucleotide sequence ID" value="NZ_JNGI01000011.1"/>
</dbReference>
<dbReference type="EMBL" id="JNGI01000011">
    <property type="protein sequence ID" value="KNC95590.1"/>
    <property type="molecule type" value="Genomic_DNA"/>
</dbReference>
<accession>A0A0L0H2C8</accession>
<feature type="domain" description="IprA winged helix-turn-helix" evidence="1">
    <location>
        <begin position="150"/>
        <end position="217"/>
    </location>
</feature>
<name>A0A0L0H2C8_9ENTR</name>
<evidence type="ECO:0000313" key="3">
    <source>
        <dbReference type="Proteomes" id="UP000037393"/>
    </source>
</evidence>
<gene>
    <name evidence="2" type="ORF">GM31_00595</name>
</gene>
<dbReference type="Pfam" id="PF15977">
    <property type="entry name" value="HTH_46"/>
    <property type="match status" value="1"/>
</dbReference>
<comment type="caution">
    <text evidence="2">The sequence shown here is derived from an EMBL/GenBank/DDBJ whole genome shotgun (WGS) entry which is preliminary data.</text>
</comment>
<dbReference type="PATRIC" id="fig|379893.4.peg.123"/>